<organism evidence="3 4">
    <name type="scientific">Lomentospora prolificans</name>
    <dbReference type="NCBI Taxonomy" id="41688"/>
    <lineage>
        <taxon>Eukaryota</taxon>
        <taxon>Fungi</taxon>
        <taxon>Dikarya</taxon>
        <taxon>Ascomycota</taxon>
        <taxon>Pezizomycotina</taxon>
        <taxon>Sordariomycetes</taxon>
        <taxon>Hypocreomycetidae</taxon>
        <taxon>Microascales</taxon>
        <taxon>Microascaceae</taxon>
        <taxon>Lomentospora</taxon>
    </lineage>
</organism>
<dbReference type="VEuPathDB" id="FungiDB:jhhlp_007144"/>
<dbReference type="InterPro" id="IPR057912">
    <property type="entry name" value="OB_CYT4_C"/>
</dbReference>
<keyword evidence="4" id="KW-1185">Reference proteome</keyword>
<feature type="compositionally biased region" description="Pro residues" evidence="1">
    <location>
        <begin position="883"/>
        <end position="899"/>
    </location>
</feature>
<dbReference type="GO" id="GO:0003723">
    <property type="term" value="F:RNA binding"/>
    <property type="evidence" value="ECO:0007669"/>
    <property type="project" value="InterPro"/>
</dbReference>
<dbReference type="InterPro" id="IPR056624">
    <property type="entry name" value="WH_CYT4"/>
</dbReference>
<feature type="region of interest" description="Disordered" evidence="1">
    <location>
        <begin position="878"/>
        <end position="900"/>
    </location>
</feature>
<dbReference type="GO" id="GO:0000175">
    <property type="term" value="F:3'-5'-RNA exonuclease activity"/>
    <property type="evidence" value="ECO:0007669"/>
    <property type="project" value="TreeGrafter"/>
</dbReference>
<accession>A0A2N3N1U4</accession>
<feature type="domain" description="RNB" evidence="2">
    <location>
        <begin position="527"/>
        <end position="883"/>
    </location>
</feature>
<dbReference type="InterPro" id="IPR001900">
    <property type="entry name" value="RNase_II/R"/>
</dbReference>
<dbReference type="InterPro" id="IPR050180">
    <property type="entry name" value="RNR_Ribonuclease"/>
</dbReference>
<dbReference type="GO" id="GO:0006402">
    <property type="term" value="P:mRNA catabolic process"/>
    <property type="evidence" value="ECO:0007669"/>
    <property type="project" value="TreeGrafter"/>
</dbReference>
<dbReference type="Pfam" id="PF23216">
    <property type="entry name" value="WHD_CYT4"/>
    <property type="match status" value="1"/>
</dbReference>
<dbReference type="AlphaFoldDB" id="A0A2N3N1U4"/>
<dbReference type="GO" id="GO:0000932">
    <property type="term" value="C:P-body"/>
    <property type="evidence" value="ECO:0007669"/>
    <property type="project" value="TreeGrafter"/>
</dbReference>
<dbReference type="STRING" id="41688.A0A2N3N1U4"/>
<protein>
    <recommendedName>
        <fullName evidence="2">RNB domain-containing protein</fullName>
    </recommendedName>
</protein>
<evidence type="ECO:0000259" key="2">
    <source>
        <dbReference type="SMART" id="SM00955"/>
    </source>
</evidence>
<dbReference type="EMBL" id="NLAX01001034">
    <property type="protein sequence ID" value="PKS06396.1"/>
    <property type="molecule type" value="Genomic_DNA"/>
</dbReference>
<dbReference type="OrthoDB" id="2285229at2759"/>
<dbReference type="InterPro" id="IPR056625">
    <property type="entry name" value="SH3_CYT4"/>
</dbReference>
<proteinExistence type="predicted"/>
<name>A0A2N3N1U4_9PEZI</name>
<dbReference type="SMART" id="SM00955">
    <property type="entry name" value="RNB"/>
    <property type="match status" value="1"/>
</dbReference>
<reference evidence="3 4" key="1">
    <citation type="journal article" date="2017" name="G3 (Bethesda)">
        <title>First Draft Genome Sequence of the Pathogenic Fungus Lomentospora prolificans (Formerly Scedosporium prolificans).</title>
        <authorList>
            <person name="Luo R."/>
            <person name="Zimin A."/>
            <person name="Workman R."/>
            <person name="Fan Y."/>
            <person name="Pertea G."/>
            <person name="Grossman N."/>
            <person name="Wear M.P."/>
            <person name="Jia B."/>
            <person name="Miller H."/>
            <person name="Casadevall A."/>
            <person name="Timp W."/>
            <person name="Zhang S.X."/>
            <person name="Salzberg S.L."/>
        </authorList>
    </citation>
    <scope>NUCLEOTIDE SEQUENCE [LARGE SCALE GENOMIC DNA]</scope>
    <source>
        <strain evidence="3 4">JHH-5317</strain>
    </source>
</reference>
<evidence type="ECO:0000313" key="4">
    <source>
        <dbReference type="Proteomes" id="UP000233524"/>
    </source>
</evidence>
<sequence>MLRISARQAGYRSLRRTSCLLRGSLPECQGASCETARDIAIPQKRLSYTTVPQSYAQLNRREARYRDTENFLAALQQRSTIRETLRKWELDNPQVGEFAVAASLPPGDLPNNIFKSQALGSMREARQMGDAEDGEFAVEEPDFADGAISAPTDHLRPGTLIELRLSDSRIPLLGIILGRFHGVYYFITNGGQLAADEGIPSVLFSVADFATPAEMQSLVDFIPKDRFVHPHEVVHSYQPSIQLCAPLQNKINRFYAEANLFHQNNMTALSAANKMLSHPTEFSTMSLHQITHTLLPNKADREGSYDPAMLYAVHIALMNDEANSFRPLNKIHAARHVSYLYRISPASSTRIIYKVRTQVREILEALGTKGKSGEKSTFANNSLWRFILKARRVIRESRARRAWTDHGTLVPHFDHYKTFQNWTKEDKEYIHFIELWVGSHVHRESILHGFGSSILRLTQMYQPAKQLNAATGWAFLQELGWIPSWELPTRHTSPLPGATVQSGGGYIRPSPGPFSESMREDIAANRRRDWGPLQAYCIDAPSTTLLDDAVSIERTDTPGEYWIHAHIADPAAFIDPKSRLADYAAIMSQDHFIPGYRCSMFPPDFYDEVVMNKFSLDKDRPCLTFSTKLNEEGEVLDVQVQPGTLQNITFLTPHDVDAFCLPIRVTPEPAGTSKLVVGPEQKYPAGVHRNMTRLSDLSGAEKEDLQTMHRLLTAVDAARLRRGAIPQSRSSRSIRVMFDGNGSPAPSRAEDASSWSGDPAIEVAFDERKDGTLVGMAMMLAGESAAKWCSRRQIPVPFHAQPGALRNPEGLRALGDQIRALTDSGAPVPMTLWQAFDREAGPTAQSVDPSPIIPQGLEMYAKVTSPLRRLADCIVTGRSTLPRRPPPSPAPTAPTPLPPLTLSRAQGARPWLYQALFRAWKFGEADLPPRFRFVVSKVYGSLLRGELDYMGFSALLRKPDMEGVSLMADVKDGDVFEVEICDVNVYSCHVFVRALRKA</sequence>
<dbReference type="Pfam" id="PF23214">
    <property type="entry name" value="SH3_CYT4"/>
    <property type="match status" value="1"/>
</dbReference>
<dbReference type="SUPFAM" id="SSF50249">
    <property type="entry name" value="Nucleic acid-binding proteins"/>
    <property type="match status" value="1"/>
</dbReference>
<gene>
    <name evidence="3" type="ORF">jhhlp_007144</name>
</gene>
<dbReference type="PANTHER" id="PTHR23355">
    <property type="entry name" value="RIBONUCLEASE"/>
    <property type="match status" value="1"/>
</dbReference>
<comment type="caution">
    <text evidence="3">The sequence shown here is derived from an EMBL/GenBank/DDBJ whole genome shotgun (WGS) entry which is preliminary data.</text>
</comment>
<dbReference type="Pfam" id="PF25522">
    <property type="entry name" value="OB_cyt-4"/>
    <property type="match status" value="1"/>
</dbReference>
<dbReference type="InterPro" id="IPR012340">
    <property type="entry name" value="NA-bd_OB-fold"/>
</dbReference>
<dbReference type="InParanoid" id="A0A2N3N1U4"/>
<evidence type="ECO:0000313" key="3">
    <source>
        <dbReference type="EMBL" id="PKS06396.1"/>
    </source>
</evidence>
<evidence type="ECO:0000256" key="1">
    <source>
        <dbReference type="SAM" id="MobiDB-lite"/>
    </source>
</evidence>
<dbReference type="Proteomes" id="UP000233524">
    <property type="component" value="Unassembled WGS sequence"/>
</dbReference>
<dbReference type="Pfam" id="PF00773">
    <property type="entry name" value="RNB"/>
    <property type="match status" value="1"/>
</dbReference>
<dbReference type="PANTHER" id="PTHR23355:SF65">
    <property type="entry name" value="EXORIBONUCLEASE CYT-4, PUTATIVE (AFU_ORTHOLOGUE AFUA_7G01550)-RELATED"/>
    <property type="match status" value="1"/>
</dbReference>